<dbReference type="Proteomes" id="UP000825886">
    <property type="component" value="Chromosome"/>
</dbReference>
<proteinExistence type="predicted"/>
<feature type="compositionally biased region" description="Basic and acidic residues" evidence="1">
    <location>
        <begin position="82"/>
        <end position="99"/>
    </location>
</feature>
<name>A0ABX9ARX1_9ENTR</name>
<feature type="region of interest" description="Disordered" evidence="1">
    <location>
        <begin position="1"/>
        <end position="99"/>
    </location>
</feature>
<organism evidence="2 3">
    <name type="scientific">Symbiopectobacterium purcellii</name>
    <dbReference type="NCBI Taxonomy" id="2871826"/>
    <lineage>
        <taxon>Bacteria</taxon>
        <taxon>Pseudomonadati</taxon>
        <taxon>Pseudomonadota</taxon>
        <taxon>Gammaproteobacteria</taxon>
        <taxon>Enterobacterales</taxon>
        <taxon>Enterobacteriaceae</taxon>
    </lineage>
</organism>
<accession>A0ABX9ARX1</accession>
<reference evidence="2 3" key="1">
    <citation type="submission" date="2021-08" db="EMBL/GenBank/DDBJ databases">
        <title>Culture and genomic analysis of Symbiopectobacterium purcellii sp. nov. gen. nov., isolated from the leafhopper Empoasca decipiens.</title>
        <authorList>
            <person name="Nadal-Jimenez P."/>
            <person name="Siozios S."/>
            <person name="Halliday N."/>
            <person name="Camara M."/>
            <person name="Hurst G.D.D."/>
        </authorList>
    </citation>
    <scope>NUCLEOTIDE SEQUENCE [LARGE SCALE GENOMIC DNA]</scope>
    <source>
        <strain evidence="2 3">SyEd1</strain>
    </source>
</reference>
<dbReference type="EMBL" id="CP081864">
    <property type="protein sequence ID" value="QZN97349.1"/>
    <property type="molecule type" value="Genomic_DNA"/>
</dbReference>
<dbReference type="RefSeq" id="WP_222160390.1">
    <property type="nucleotide sequence ID" value="NZ_CP081864.1"/>
</dbReference>
<evidence type="ECO:0000256" key="1">
    <source>
        <dbReference type="SAM" id="MobiDB-lite"/>
    </source>
</evidence>
<evidence type="ECO:0000313" key="2">
    <source>
        <dbReference type="EMBL" id="QZN97349.1"/>
    </source>
</evidence>
<keyword evidence="3" id="KW-1185">Reference proteome</keyword>
<feature type="compositionally biased region" description="Polar residues" evidence="1">
    <location>
        <begin position="176"/>
        <end position="191"/>
    </location>
</feature>
<sequence>MAKTKPFSFAHLFGGGAKAAEEDEDKKSQKAKKAKGRAEEDDRDEDDTGAEEDEHDDPDAEDDDPDAEDDDNDTDAEDDDGDDRKDDKASRQARLGERRRCARIFGSKYAAGNISLAASLAFNTGMSSTAAIDVLKGNRQQQLQGSRRRSLDDRMQSSEQVRLGQDGTKPTGKSALVQTMTSLYNSTKGDK</sequence>
<feature type="compositionally biased region" description="Acidic residues" evidence="1">
    <location>
        <begin position="39"/>
        <end position="81"/>
    </location>
</feature>
<gene>
    <name evidence="2" type="ORF">K6K13_08405</name>
</gene>
<protein>
    <submittedName>
        <fullName evidence="2">Uncharacterized protein</fullName>
    </submittedName>
</protein>
<feature type="region of interest" description="Disordered" evidence="1">
    <location>
        <begin position="138"/>
        <end position="191"/>
    </location>
</feature>
<evidence type="ECO:0000313" key="3">
    <source>
        <dbReference type="Proteomes" id="UP000825886"/>
    </source>
</evidence>